<dbReference type="Pfam" id="PF21006">
    <property type="entry name" value="NHase_beta_N"/>
    <property type="match status" value="1"/>
</dbReference>
<reference evidence="4" key="1">
    <citation type="submission" date="2018-08" db="EMBL/GenBank/DDBJ databases">
        <authorList>
            <person name="Kim S.-J."/>
            <person name="Jung G.-Y."/>
        </authorList>
    </citation>
    <scope>NUCLEOTIDE SEQUENCE [LARGE SCALE GENOMIC DNA]</scope>
    <source>
        <strain evidence="4">GY_H</strain>
    </source>
</reference>
<evidence type="ECO:0000313" key="4">
    <source>
        <dbReference type="Proteomes" id="UP000263993"/>
    </source>
</evidence>
<accession>A0A371B752</accession>
<dbReference type="InterPro" id="IPR008990">
    <property type="entry name" value="Elect_transpt_acc-like_dom_sf"/>
</dbReference>
<evidence type="ECO:0000259" key="2">
    <source>
        <dbReference type="Pfam" id="PF21006"/>
    </source>
</evidence>
<dbReference type="EMBL" id="QRGO01000001">
    <property type="protein sequence ID" value="RDV03445.1"/>
    <property type="molecule type" value="Genomic_DNA"/>
</dbReference>
<proteinExistence type="predicted"/>
<feature type="region of interest" description="Disordered" evidence="1">
    <location>
        <begin position="1"/>
        <end position="27"/>
    </location>
</feature>
<organism evidence="3 4">
    <name type="scientific">Undibacter mobilis</name>
    <dbReference type="NCBI Taxonomy" id="2292256"/>
    <lineage>
        <taxon>Bacteria</taxon>
        <taxon>Pseudomonadati</taxon>
        <taxon>Pseudomonadota</taxon>
        <taxon>Alphaproteobacteria</taxon>
        <taxon>Hyphomicrobiales</taxon>
        <taxon>Nitrobacteraceae</taxon>
        <taxon>Undibacter</taxon>
    </lineage>
</organism>
<dbReference type="SUPFAM" id="SSF50090">
    <property type="entry name" value="Electron transport accessory proteins"/>
    <property type="match status" value="1"/>
</dbReference>
<dbReference type="Gene3D" id="1.10.472.20">
    <property type="entry name" value="Nitrile hydratase, beta subunit"/>
    <property type="match status" value="1"/>
</dbReference>
<evidence type="ECO:0000256" key="1">
    <source>
        <dbReference type="SAM" id="MobiDB-lite"/>
    </source>
</evidence>
<protein>
    <submittedName>
        <fullName evidence="3">Nitrile hydratase accessory protein</fullName>
    </submittedName>
</protein>
<dbReference type="InterPro" id="IPR023808">
    <property type="entry name" value="Nitrile_Hydratase_acc_put"/>
</dbReference>
<dbReference type="OrthoDB" id="9811616at2"/>
<dbReference type="NCBIfam" id="TIGR03889">
    <property type="entry name" value="nitrile_acc"/>
    <property type="match status" value="1"/>
</dbReference>
<gene>
    <name evidence="3" type="ORF">DXH78_01855</name>
</gene>
<dbReference type="InterPro" id="IPR049054">
    <property type="entry name" value="CN_hydtase_beta-like_N"/>
</dbReference>
<sequence>MTSIDPAAARRATEEVPSIPRDGDGPVFKEPWQAQAFAMALALHERGVFTWPEWAATLSDEIKRAQAAGDPDTGETYYMHWLAALERLVAEKGVASRDTLHEYRHAWEHACDRTPHGKPIELTPADFHH</sequence>
<dbReference type="AlphaFoldDB" id="A0A371B752"/>
<name>A0A371B752_9BRAD</name>
<feature type="domain" description="Nitrile hydratase beta subunit-like N-terminal" evidence="2">
    <location>
        <begin position="23"/>
        <end position="106"/>
    </location>
</feature>
<evidence type="ECO:0000313" key="3">
    <source>
        <dbReference type="EMBL" id="RDV03445.1"/>
    </source>
</evidence>
<keyword evidence="4" id="KW-1185">Reference proteome</keyword>
<dbReference type="InterPro" id="IPR042262">
    <property type="entry name" value="CN_hydtase_beta_C"/>
</dbReference>
<dbReference type="Proteomes" id="UP000263993">
    <property type="component" value="Unassembled WGS sequence"/>
</dbReference>
<comment type="caution">
    <text evidence="3">The sequence shown here is derived from an EMBL/GenBank/DDBJ whole genome shotgun (WGS) entry which is preliminary data.</text>
</comment>
<dbReference type="RefSeq" id="WP_115515469.1">
    <property type="nucleotide sequence ID" value="NZ_QRGO01000001.1"/>
</dbReference>